<gene>
    <name evidence="1" type="ORF">Pla123a_36430</name>
</gene>
<organism evidence="1 2">
    <name type="scientific">Posidoniimonas polymericola</name>
    <dbReference type="NCBI Taxonomy" id="2528002"/>
    <lineage>
        <taxon>Bacteria</taxon>
        <taxon>Pseudomonadati</taxon>
        <taxon>Planctomycetota</taxon>
        <taxon>Planctomycetia</taxon>
        <taxon>Pirellulales</taxon>
        <taxon>Lacipirellulaceae</taxon>
        <taxon>Posidoniimonas</taxon>
    </lineage>
</organism>
<dbReference type="SUPFAM" id="SSF52743">
    <property type="entry name" value="Subtilisin-like"/>
    <property type="match status" value="1"/>
</dbReference>
<dbReference type="SUPFAM" id="SSF49785">
    <property type="entry name" value="Galactose-binding domain-like"/>
    <property type="match status" value="1"/>
</dbReference>
<dbReference type="InterPro" id="IPR013424">
    <property type="entry name" value="Ice-binding_C"/>
</dbReference>
<accession>A0A5C5YEH6</accession>
<dbReference type="Gene3D" id="3.40.50.200">
    <property type="entry name" value="Peptidase S8/S53 domain"/>
    <property type="match status" value="1"/>
</dbReference>
<dbReference type="SUPFAM" id="SSF63446">
    <property type="entry name" value="Type I dockerin domain"/>
    <property type="match status" value="1"/>
</dbReference>
<dbReference type="InterPro" id="IPR036439">
    <property type="entry name" value="Dockerin_dom_sf"/>
</dbReference>
<dbReference type="OrthoDB" id="5564595at2"/>
<dbReference type="EMBL" id="SJPO01000009">
    <property type="protein sequence ID" value="TWT73750.1"/>
    <property type="molecule type" value="Genomic_DNA"/>
</dbReference>
<dbReference type="GO" id="GO:0000272">
    <property type="term" value="P:polysaccharide catabolic process"/>
    <property type="evidence" value="ECO:0007669"/>
    <property type="project" value="InterPro"/>
</dbReference>
<evidence type="ECO:0000313" key="2">
    <source>
        <dbReference type="Proteomes" id="UP000318478"/>
    </source>
</evidence>
<dbReference type="Gene3D" id="1.10.1330.10">
    <property type="entry name" value="Dockerin domain"/>
    <property type="match status" value="1"/>
</dbReference>
<name>A0A5C5YEH6_9BACT</name>
<proteinExistence type="predicted"/>
<reference evidence="1 2" key="1">
    <citation type="submission" date="2019-02" db="EMBL/GenBank/DDBJ databases">
        <title>Deep-cultivation of Planctomycetes and their phenomic and genomic characterization uncovers novel biology.</title>
        <authorList>
            <person name="Wiegand S."/>
            <person name="Jogler M."/>
            <person name="Boedeker C."/>
            <person name="Pinto D."/>
            <person name="Vollmers J."/>
            <person name="Rivas-Marin E."/>
            <person name="Kohn T."/>
            <person name="Peeters S.H."/>
            <person name="Heuer A."/>
            <person name="Rast P."/>
            <person name="Oberbeckmann S."/>
            <person name="Bunk B."/>
            <person name="Jeske O."/>
            <person name="Meyerdierks A."/>
            <person name="Storesund J.E."/>
            <person name="Kallscheuer N."/>
            <person name="Luecker S."/>
            <person name="Lage O.M."/>
            <person name="Pohl T."/>
            <person name="Merkel B.J."/>
            <person name="Hornburger P."/>
            <person name="Mueller R.-W."/>
            <person name="Bruemmer F."/>
            <person name="Labrenz M."/>
            <person name="Spormann A.M."/>
            <person name="Op Den Camp H."/>
            <person name="Overmann J."/>
            <person name="Amann R."/>
            <person name="Jetten M.S.M."/>
            <person name="Mascher T."/>
            <person name="Medema M.H."/>
            <person name="Devos D.P."/>
            <person name="Kaster A.-K."/>
            <person name="Ovreas L."/>
            <person name="Rohde M."/>
            <person name="Galperin M.Y."/>
            <person name="Jogler C."/>
        </authorList>
    </citation>
    <scope>NUCLEOTIDE SEQUENCE [LARGE SCALE GENOMIC DNA]</scope>
    <source>
        <strain evidence="1 2">Pla123a</strain>
    </source>
</reference>
<dbReference type="GO" id="GO:0004252">
    <property type="term" value="F:serine-type endopeptidase activity"/>
    <property type="evidence" value="ECO:0007669"/>
    <property type="project" value="InterPro"/>
</dbReference>
<evidence type="ECO:0000313" key="1">
    <source>
        <dbReference type="EMBL" id="TWT73750.1"/>
    </source>
</evidence>
<dbReference type="NCBIfam" id="TIGR02595">
    <property type="entry name" value="PEP_CTERM"/>
    <property type="match status" value="1"/>
</dbReference>
<sequence>MAFVALFAASLLSGSACHGFKDEIGYLTLLAEYEGTLPDGSGVPVSMVEADADNNAANSAHLYLPDSANSFLSGQTITNGSSVTSPEISDHATNQARNFFGSSRSVAFGVTQVTVYEANDYLDSILNRGNTNPTTGPPDAPTYKVQNHSWVGSYESSSNNIDLLNRFDYLVDTYDVIAPVGLNNLRSPPDYVELFGQSYNGIAVGRSDGSHTGGLTPLSSGNYSSGRVKPDIVSSPTSTSAATASVSSVAAMLYQSATDTANFANADSDAARSEPMKAILMAGATKDEFPGWENSSPTQPLDLVYGAGELNVRNSFYIQQGGQFDGAATAGGTQAADYGWDYGDIAQGDSLFYDLSVPDYHSNGELSVVLAWNIEVTDGSALVSRWVPKAEPLANLDLKVWDSTGAPLDFELATSVSTVDNVEHVYLTGLAAGDYTIEVLGASGGRDFGLAWRLDYDTPYRITGDYNLDGIVDAGDYTMWRDTLNSTTNLAADGDLNGVVDEGDYAIWLAAFGSIPTPPIVSLPAAAAAVGAPEPSSLALLAGLTALACRRRRR</sequence>
<dbReference type="RefSeq" id="WP_146589525.1">
    <property type="nucleotide sequence ID" value="NZ_SJPO01000009.1"/>
</dbReference>
<dbReference type="InterPro" id="IPR036852">
    <property type="entry name" value="Peptidase_S8/S53_dom_sf"/>
</dbReference>
<evidence type="ECO:0008006" key="3">
    <source>
        <dbReference type="Google" id="ProtNLM"/>
    </source>
</evidence>
<dbReference type="InterPro" id="IPR008979">
    <property type="entry name" value="Galactose-bd-like_sf"/>
</dbReference>
<dbReference type="Proteomes" id="UP000318478">
    <property type="component" value="Unassembled WGS sequence"/>
</dbReference>
<keyword evidence="2" id="KW-1185">Reference proteome</keyword>
<dbReference type="AlphaFoldDB" id="A0A5C5YEH6"/>
<protein>
    <recommendedName>
        <fullName evidence="3">PEP-CTERM protein-sorting domain-containing protein</fullName>
    </recommendedName>
</protein>
<dbReference type="Gene3D" id="2.60.120.380">
    <property type="match status" value="1"/>
</dbReference>
<dbReference type="GO" id="GO:0006508">
    <property type="term" value="P:proteolysis"/>
    <property type="evidence" value="ECO:0007669"/>
    <property type="project" value="InterPro"/>
</dbReference>
<comment type="caution">
    <text evidence="1">The sequence shown here is derived from an EMBL/GenBank/DDBJ whole genome shotgun (WGS) entry which is preliminary data.</text>
</comment>